<dbReference type="EMBL" id="MU274925">
    <property type="protein sequence ID" value="KAI0086166.1"/>
    <property type="molecule type" value="Genomic_DNA"/>
</dbReference>
<keyword evidence="2" id="KW-1185">Reference proteome</keyword>
<evidence type="ECO:0000313" key="1">
    <source>
        <dbReference type="EMBL" id="KAI0086166.1"/>
    </source>
</evidence>
<gene>
    <name evidence="1" type="ORF">BDY19DRAFT_961661</name>
</gene>
<dbReference type="Proteomes" id="UP001055072">
    <property type="component" value="Unassembled WGS sequence"/>
</dbReference>
<evidence type="ECO:0000313" key="2">
    <source>
        <dbReference type="Proteomes" id="UP001055072"/>
    </source>
</evidence>
<accession>A0ACB8TVT3</accession>
<name>A0ACB8TVT3_9APHY</name>
<sequence>MLNRSSFPYTLISAVAGRLYLKLLFDMLIPVQPFRSGVELGVGYGYGLDAVKRQVPSGVSDTNIQTLPVTDPTLPFYPGAATPTNTGVLFPTDPQSLTSVVNPFPDSSDSLTSLPTVSPDSTVLAQNLASASEYTSAPAVITATVFAFPPSQSSASTSLSAGAGAGIAIVICVILAALAITSFVFWTRRRSRHNNLRLFNPTQSRGQVDRVLNRFSASPGPQLASEVSLPPEALRTSPYTLRKPPPRYTIIEKTSSFSPTTSPGSEKTPISYPDVVYIKGTRISSPPDSYPLPIPHSDVDVISISNQDEKLDSELEVRVDGLQLPDLVLKHPGYISPFSGSVRVERLLRTFTQRTTGTGQGTTPSLPGPDSFQVSGVQGAYEFLNAGRTTTTSETEVEDGTPPQCPSSSHGGQASNR</sequence>
<protein>
    <submittedName>
        <fullName evidence="1">Uncharacterized protein</fullName>
    </submittedName>
</protein>
<reference evidence="1" key="1">
    <citation type="journal article" date="2021" name="Environ. Microbiol.">
        <title>Gene family expansions and transcriptome signatures uncover fungal adaptations to wood decay.</title>
        <authorList>
            <person name="Hage H."/>
            <person name="Miyauchi S."/>
            <person name="Viragh M."/>
            <person name="Drula E."/>
            <person name="Min B."/>
            <person name="Chaduli D."/>
            <person name="Navarro D."/>
            <person name="Favel A."/>
            <person name="Norest M."/>
            <person name="Lesage-Meessen L."/>
            <person name="Balint B."/>
            <person name="Merenyi Z."/>
            <person name="de Eugenio L."/>
            <person name="Morin E."/>
            <person name="Martinez A.T."/>
            <person name="Baldrian P."/>
            <person name="Stursova M."/>
            <person name="Martinez M.J."/>
            <person name="Novotny C."/>
            <person name="Magnuson J.K."/>
            <person name="Spatafora J.W."/>
            <person name="Maurice S."/>
            <person name="Pangilinan J."/>
            <person name="Andreopoulos W."/>
            <person name="LaButti K."/>
            <person name="Hundley H."/>
            <person name="Na H."/>
            <person name="Kuo A."/>
            <person name="Barry K."/>
            <person name="Lipzen A."/>
            <person name="Henrissat B."/>
            <person name="Riley R."/>
            <person name="Ahrendt S."/>
            <person name="Nagy L.G."/>
            <person name="Grigoriev I.V."/>
            <person name="Martin F."/>
            <person name="Rosso M.N."/>
        </authorList>
    </citation>
    <scope>NUCLEOTIDE SEQUENCE</scope>
    <source>
        <strain evidence="1">CBS 384.51</strain>
    </source>
</reference>
<organism evidence="1 2">
    <name type="scientific">Irpex rosettiformis</name>
    <dbReference type="NCBI Taxonomy" id="378272"/>
    <lineage>
        <taxon>Eukaryota</taxon>
        <taxon>Fungi</taxon>
        <taxon>Dikarya</taxon>
        <taxon>Basidiomycota</taxon>
        <taxon>Agaricomycotina</taxon>
        <taxon>Agaricomycetes</taxon>
        <taxon>Polyporales</taxon>
        <taxon>Irpicaceae</taxon>
        <taxon>Irpex</taxon>
    </lineage>
</organism>
<proteinExistence type="predicted"/>
<comment type="caution">
    <text evidence="1">The sequence shown here is derived from an EMBL/GenBank/DDBJ whole genome shotgun (WGS) entry which is preliminary data.</text>
</comment>